<evidence type="ECO:0008006" key="6">
    <source>
        <dbReference type="Google" id="ProtNLM"/>
    </source>
</evidence>
<keyword evidence="3" id="KW-0408">Iron</keyword>
<dbReference type="PaxDb" id="35128-Thaps32741"/>
<dbReference type="GO" id="GO:0016226">
    <property type="term" value="P:iron-sulfur cluster assembly"/>
    <property type="evidence" value="ECO:0007669"/>
    <property type="project" value="InterPro"/>
</dbReference>
<dbReference type="EMBL" id="CM000640">
    <property type="protein sequence ID" value="EED93762.1"/>
    <property type="molecule type" value="Genomic_DNA"/>
</dbReference>
<dbReference type="AlphaFoldDB" id="B8BXT4"/>
<dbReference type="PROSITE" id="PS50810">
    <property type="entry name" value="FRATAXIN_2"/>
    <property type="match status" value="1"/>
</dbReference>
<dbReference type="PANTHER" id="PTHR16821:SF2">
    <property type="entry name" value="FRATAXIN, MITOCHONDRIAL"/>
    <property type="match status" value="1"/>
</dbReference>
<name>B8BXT4_THAPS</name>
<dbReference type="Proteomes" id="UP000001449">
    <property type="component" value="Chromosome 3"/>
</dbReference>
<feature type="non-terminal residue" evidence="4">
    <location>
        <position position="81"/>
    </location>
</feature>
<dbReference type="RefSeq" id="XP_002288326.1">
    <property type="nucleotide sequence ID" value="XM_002288290.1"/>
</dbReference>
<dbReference type="GeneID" id="7451654"/>
<keyword evidence="2" id="KW-0813">Transport</keyword>
<keyword evidence="5" id="KW-1185">Reference proteome</keyword>
<organism evidence="4 5">
    <name type="scientific">Thalassiosira pseudonana</name>
    <name type="common">Marine diatom</name>
    <name type="synonym">Cyclotella nana</name>
    <dbReference type="NCBI Taxonomy" id="35128"/>
    <lineage>
        <taxon>Eukaryota</taxon>
        <taxon>Sar</taxon>
        <taxon>Stramenopiles</taxon>
        <taxon>Ochrophyta</taxon>
        <taxon>Bacillariophyta</taxon>
        <taxon>Coscinodiscophyceae</taxon>
        <taxon>Thalassiosirophycidae</taxon>
        <taxon>Thalassiosirales</taxon>
        <taxon>Thalassiosiraceae</taxon>
        <taxon>Thalassiosira</taxon>
    </lineage>
</organism>
<evidence type="ECO:0000256" key="3">
    <source>
        <dbReference type="ARBA" id="ARBA00023004"/>
    </source>
</evidence>
<dbReference type="eggNOG" id="KOG3413">
    <property type="taxonomic scope" value="Eukaryota"/>
</dbReference>
<dbReference type="Pfam" id="PF01491">
    <property type="entry name" value="Frataxin_Cyay"/>
    <property type="match status" value="1"/>
</dbReference>
<dbReference type="HOGENOM" id="CLU_080880_4_1_1"/>
<dbReference type="SMART" id="SM01219">
    <property type="entry name" value="Frataxin_Cyay"/>
    <property type="match status" value="1"/>
</dbReference>
<dbReference type="SUPFAM" id="SSF55387">
    <property type="entry name" value="Frataxin/Nqo15-like"/>
    <property type="match status" value="1"/>
</dbReference>
<reference evidence="4 5" key="2">
    <citation type="journal article" date="2008" name="Nature">
        <title>The Phaeodactylum genome reveals the evolutionary history of diatom genomes.</title>
        <authorList>
            <person name="Bowler C."/>
            <person name="Allen A.E."/>
            <person name="Badger J.H."/>
            <person name="Grimwood J."/>
            <person name="Jabbari K."/>
            <person name="Kuo A."/>
            <person name="Maheswari U."/>
            <person name="Martens C."/>
            <person name="Maumus F."/>
            <person name="Otillar R.P."/>
            <person name="Rayko E."/>
            <person name="Salamov A."/>
            <person name="Vandepoele K."/>
            <person name="Beszteri B."/>
            <person name="Gruber A."/>
            <person name="Heijde M."/>
            <person name="Katinka M."/>
            <person name="Mock T."/>
            <person name="Valentin K."/>
            <person name="Verret F."/>
            <person name="Berges J.A."/>
            <person name="Brownlee C."/>
            <person name="Cadoret J.P."/>
            <person name="Chiovitti A."/>
            <person name="Choi C.J."/>
            <person name="Coesel S."/>
            <person name="De Martino A."/>
            <person name="Detter J.C."/>
            <person name="Durkin C."/>
            <person name="Falciatore A."/>
            <person name="Fournet J."/>
            <person name="Haruta M."/>
            <person name="Huysman M.J."/>
            <person name="Jenkins B.D."/>
            <person name="Jiroutova K."/>
            <person name="Jorgensen R.E."/>
            <person name="Joubert Y."/>
            <person name="Kaplan A."/>
            <person name="Kroger N."/>
            <person name="Kroth P.G."/>
            <person name="La Roche J."/>
            <person name="Lindquist E."/>
            <person name="Lommer M."/>
            <person name="Martin-Jezequel V."/>
            <person name="Lopez P.J."/>
            <person name="Lucas S."/>
            <person name="Mangogna M."/>
            <person name="McGinnis K."/>
            <person name="Medlin L.K."/>
            <person name="Montsant A."/>
            <person name="Oudot-Le Secq M.P."/>
            <person name="Napoli C."/>
            <person name="Obornik M."/>
            <person name="Parker M.S."/>
            <person name="Petit J.L."/>
            <person name="Porcel B.M."/>
            <person name="Poulsen N."/>
            <person name="Robison M."/>
            <person name="Rychlewski L."/>
            <person name="Rynearson T.A."/>
            <person name="Schmutz J."/>
            <person name="Shapiro H."/>
            <person name="Siaut M."/>
            <person name="Stanley M."/>
            <person name="Sussman M.R."/>
            <person name="Taylor A.R."/>
            <person name="Vardi A."/>
            <person name="von Dassow P."/>
            <person name="Vyverman W."/>
            <person name="Willis A."/>
            <person name="Wyrwicz L.S."/>
            <person name="Rokhsar D.S."/>
            <person name="Weissenbach J."/>
            <person name="Armbrust E.V."/>
            <person name="Green B.R."/>
            <person name="Van de Peer Y."/>
            <person name="Grigoriev I.V."/>
        </authorList>
    </citation>
    <scope>NUCLEOTIDE SEQUENCE [LARGE SCALE GENOMIC DNA]</scope>
    <source>
        <strain evidence="4 5">CCMP1335</strain>
    </source>
</reference>
<proteinExistence type="inferred from homology"/>
<evidence type="ECO:0000313" key="5">
    <source>
        <dbReference type="Proteomes" id="UP000001449"/>
    </source>
</evidence>
<feature type="non-terminal residue" evidence="4">
    <location>
        <position position="1"/>
    </location>
</feature>
<dbReference type="GO" id="GO:0005737">
    <property type="term" value="C:cytoplasm"/>
    <property type="evidence" value="ECO:0007669"/>
    <property type="project" value="UniProtKB-ARBA"/>
</dbReference>
<dbReference type="InParanoid" id="B8BXT4"/>
<reference evidence="4 5" key="1">
    <citation type="journal article" date="2004" name="Science">
        <title>The genome of the diatom Thalassiosira pseudonana: ecology, evolution, and metabolism.</title>
        <authorList>
            <person name="Armbrust E.V."/>
            <person name="Berges J.A."/>
            <person name="Bowler C."/>
            <person name="Green B.R."/>
            <person name="Martinez D."/>
            <person name="Putnam N.H."/>
            <person name="Zhou S."/>
            <person name="Allen A.E."/>
            <person name="Apt K.E."/>
            <person name="Bechner M."/>
            <person name="Brzezinski M.A."/>
            <person name="Chaal B.K."/>
            <person name="Chiovitti A."/>
            <person name="Davis A.K."/>
            <person name="Demarest M.S."/>
            <person name="Detter J.C."/>
            <person name="Glavina T."/>
            <person name="Goodstein D."/>
            <person name="Hadi M.Z."/>
            <person name="Hellsten U."/>
            <person name="Hildebrand M."/>
            <person name="Jenkins B.D."/>
            <person name="Jurka J."/>
            <person name="Kapitonov V.V."/>
            <person name="Kroger N."/>
            <person name="Lau W.W."/>
            <person name="Lane T.W."/>
            <person name="Larimer F.W."/>
            <person name="Lippmeier J.C."/>
            <person name="Lucas S."/>
            <person name="Medina M."/>
            <person name="Montsant A."/>
            <person name="Obornik M."/>
            <person name="Parker M.S."/>
            <person name="Palenik B."/>
            <person name="Pazour G.J."/>
            <person name="Richardson P.M."/>
            <person name="Rynearson T.A."/>
            <person name="Saito M.A."/>
            <person name="Schwartz D.C."/>
            <person name="Thamatrakoln K."/>
            <person name="Valentin K."/>
            <person name="Vardi A."/>
            <person name="Wilkerson F.P."/>
            <person name="Rokhsar D.S."/>
        </authorList>
    </citation>
    <scope>NUCLEOTIDE SEQUENCE [LARGE SCALE GENOMIC DNA]</scope>
    <source>
        <strain evidence="4 5">CCMP1335</strain>
    </source>
</reference>
<evidence type="ECO:0000256" key="2">
    <source>
        <dbReference type="ARBA" id="ARBA00022496"/>
    </source>
</evidence>
<evidence type="ECO:0000256" key="1">
    <source>
        <dbReference type="ARBA" id="ARBA00008183"/>
    </source>
</evidence>
<dbReference type="InterPro" id="IPR002908">
    <property type="entry name" value="Frataxin/CyaY"/>
</dbReference>
<dbReference type="PANTHER" id="PTHR16821">
    <property type="entry name" value="FRATAXIN"/>
    <property type="match status" value="1"/>
</dbReference>
<sequence length="81" mass="9244">EYHNVADDTLHDIQDALEELIEDNFETSGSDGDDEDIPEVNYASGVLTIYLPPHGTWVINKQTPNQQLWWSSPISGPRRYE</sequence>
<accession>B8BXT4</accession>
<dbReference type="STRING" id="35128.B8BXT4"/>
<keyword evidence="2" id="KW-0410">Iron transport</keyword>
<dbReference type="Gene3D" id="3.30.920.10">
    <property type="entry name" value="Frataxin/CyaY"/>
    <property type="match status" value="1"/>
</dbReference>
<dbReference type="KEGG" id="tps:THAPSDRAFT_32741"/>
<keyword evidence="2" id="KW-0406">Ion transport</keyword>
<protein>
    <recommendedName>
        <fullName evidence="6">Ferroxidase</fullName>
    </recommendedName>
</protein>
<dbReference type="InterPro" id="IPR036524">
    <property type="entry name" value="Frataxin/CyaY_sf"/>
</dbReference>
<evidence type="ECO:0000313" key="4">
    <source>
        <dbReference type="EMBL" id="EED93762.1"/>
    </source>
</evidence>
<dbReference type="GO" id="GO:0006826">
    <property type="term" value="P:iron ion transport"/>
    <property type="evidence" value="ECO:0007669"/>
    <property type="project" value="UniProtKB-KW"/>
</dbReference>
<dbReference type="PROSITE" id="PS01344">
    <property type="entry name" value="FRATAXIN_1"/>
    <property type="match status" value="1"/>
</dbReference>
<gene>
    <name evidence="4" type="ORF">THAPSDRAFT_32741</name>
</gene>
<dbReference type="GO" id="GO:0008199">
    <property type="term" value="F:ferric iron binding"/>
    <property type="evidence" value="ECO:0007669"/>
    <property type="project" value="InterPro"/>
</dbReference>
<comment type="similarity">
    <text evidence="1">Belongs to the frataxin family.</text>
</comment>
<dbReference type="InterPro" id="IPR020895">
    <property type="entry name" value="Frataxin_CS"/>
</dbReference>